<organism evidence="2 3">
    <name type="scientific">Neotabrizicola shimadae</name>
    <dbReference type="NCBI Taxonomy" id="2807096"/>
    <lineage>
        <taxon>Bacteria</taxon>
        <taxon>Pseudomonadati</taxon>
        <taxon>Pseudomonadota</taxon>
        <taxon>Alphaproteobacteria</taxon>
        <taxon>Rhodobacterales</taxon>
        <taxon>Paracoccaceae</taxon>
        <taxon>Neotabrizicola</taxon>
    </lineage>
</organism>
<keyword evidence="1" id="KW-0732">Signal</keyword>
<name>A0A8G1EEI5_9RHOB</name>
<proteinExistence type="predicted"/>
<evidence type="ECO:0000313" key="2">
    <source>
        <dbReference type="EMBL" id="QYZ71411.1"/>
    </source>
</evidence>
<feature type="signal peptide" evidence="1">
    <location>
        <begin position="1"/>
        <end position="19"/>
    </location>
</feature>
<accession>A0A8G1EEI5</accession>
<evidence type="ECO:0000313" key="3">
    <source>
        <dbReference type="Proteomes" id="UP000826300"/>
    </source>
</evidence>
<dbReference type="KEGG" id="nsm:JO391_07910"/>
<keyword evidence="3" id="KW-1185">Reference proteome</keyword>
<reference evidence="2" key="1">
    <citation type="submission" date="2021-02" db="EMBL/GenBank/DDBJ databases">
        <title>Rhodobacter shimadae sp. nov., an aerobic anoxygenic phototrophic bacterium isolated from a hot spring.</title>
        <authorList>
            <person name="Muramatsu S."/>
            <person name="Haruta S."/>
            <person name="Hirose S."/>
            <person name="Hanada S."/>
        </authorList>
    </citation>
    <scope>NUCLEOTIDE SEQUENCE</scope>
    <source>
        <strain evidence="2">N10</strain>
    </source>
</reference>
<feature type="chain" id="PRO_5034499635" evidence="1">
    <location>
        <begin position="20"/>
        <end position="186"/>
    </location>
</feature>
<sequence>MRTLALAVCLAALAVPASAETLTGSKAKKALYPAGKAEVIVLPEANLPANVATALQQVGAAQPYYGAFAISPDDGPLTEASSMAVNFHDIQAASAFAIADCNKKKKGKADCIVAAVIQPKGWKDKGFQLSSQATEGFKDGYPRKDGAFAISPSTGGWGVGKGVEAALADCAARNPEVTDCTVVIQN</sequence>
<evidence type="ECO:0000256" key="1">
    <source>
        <dbReference type="SAM" id="SignalP"/>
    </source>
</evidence>
<dbReference type="AlphaFoldDB" id="A0A8G1EEI5"/>
<gene>
    <name evidence="2" type="ORF">JO391_07910</name>
</gene>
<protein>
    <submittedName>
        <fullName evidence="2">5-aminolevulic acid synthase</fullName>
    </submittedName>
</protein>
<dbReference type="Proteomes" id="UP000826300">
    <property type="component" value="Chromosome"/>
</dbReference>
<dbReference type="RefSeq" id="WP_220663937.1">
    <property type="nucleotide sequence ID" value="NZ_CP069370.1"/>
</dbReference>
<dbReference type="EMBL" id="CP069370">
    <property type="protein sequence ID" value="QYZ71411.1"/>
    <property type="molecule type" value="Genomic_DNA"/>
</dbReference>